<sequence>MRGCWECIDWSSRGSGCLQEMVAWLHGLCMALSGIYWWPVTDLSFPFCMELHSYVHARCFLHLRYLLKASKNIAQRMLSCKALGPTTSETLAIRKISVSPGNLLPTLSALMALGHLSLERIKISIMSGYGHLPARPSYKTMELCEFFYPLAGSDECRTSSLEASENPRSRENLRRKSSQASSPIPISRTFPPSRVMPTLH</sequence>
<gene>
    <name evidence="3" type="ORF">VNO77_03908</name>
</gene>
<reference evidence="3 4" key="1">
    <citation type="submission" date="2024-01" db="EMBL/GenBank/DDBJ databases">
        <title>The genomes of 5 underutilized Papilionoideae crops provide insights into root nodulation and disease resistanc.</title>
        <authorList>
            <person name="Jiang F."/>
        </authorList>
    </citation>
    <scope>NUCLEOTIDE SEQUENCE [LARGE SCALE GENOMIC DNA]</scope>
    <source>
        <strain evidence="3">LVBAO_FW01</strain>
        <tissue evidence="3">Leaves</tissue>
    </source>
</reference>
<feature type="transmembrane region" description="Helical" evidence="2">
    <location>
        <begin position="21"/>
        <end position="39"/>
    </location>
</feature>
<dbReference type="AlphaFoldDB" id="A0AAN9N188"/>
<proteinExistence type="predicted"/>
<organism evidence="3 4">
    <name type="scientific">Canavalia gladiata</name>
    <name type="common">Sword bean</name>
    <name type="synonym">Dolichos gladiatus</name>
    <dbReference type="NCBI Taxonomy" id="3824"/>
    <lineage>
        <taxon>Eukaryota</taxon>
        <taxon>Viridiplantae</taxon>
        <taxon>Streptophyta</taxon>
        <taxon>Embryophyta</taxon>
        <taxon>Tracheophyta</taxon>
        <taxon>Spermatophyta</taxon>
        <taxon>Magnoliopsida</taxon>
        <taxon>eudicotyledons</taxon>
        <taxon>Gunneridae</taxon>
        <taxon>Pentapetalae</taxon>
        <taxon>rosids</taxon>
        <taxon>fabids</taxon>
        <taxon>Fabales</taxon>
        <taxon>Fabaceae</taxon>
        <taxon>Papilionoideae</taxon>
        <taxon>50 kb inversion clade</taxon>
        <taxon>NPAAA clade</taxon>
        <taxon>indigoferoid/millettioid clade</taxon>
        <taxon>Phaseoleae</taxon>
        <taxon>Canavalia</taxon>
    </lineage>
</organism>
<comment type="caution">
    <text evidence="3">The sequence shown here is derived from an EMBL/GenBank/DDBJ whole genome shotgun (WGS) entry which is preliminary data.</text>
</comment>
<keyword evidence="2" id="KW-1133">Transmembrane helix</keyword>
<dbReference type="EMBL" id="JAYMYQ010000001">
    <property type="protein sequence ID" value="KAK7361824.1"/>
    <property type="molecule type" value="Genomic_DNA"/>
</dbReference>
<evidence type="ECO:0000256" key="1">
    <source>
        <dbReference type="SAM" id="MobiDB-lite"/>
    </source>
</evidence>
<keyword evidence="4" id="KW-1185">Reference proteome</keyword>
<keyword evidence="2" id="KW-0812">Transmembrane</keyword>
<feature type="region of interest" description="Disordered" evidence="1">
    <location>
        <begin position="160"/>
        <end position="200"/>
    </location>
</feature>
<evidence type="ECO:0000313" key="4">
    <source>
        <dbReference type="Proteomes" id="UP001367508"/>
    </source>
</evidence>
<keyword evidence="2" id="KW-0472">Membrane</keyword>
<evidence type="ECO:0000313" key="3">
    <source>
        <dbReference type="EMBL" id="KAK7361824.1"/>
    </source>
</evidence>
<protein>
    <submittedName>
        <fullName evidence="3">Uncharacterized protein</fullName>
    </submittedName>
</protein>
<dbReference type="Proteomes" id="UP001367508">
    <property type="component" value="Unassembled WGS sequence"/>
</dbReference>
<accession>A0AAN9N188</accession>
<evidence type="ECO:0000256" key="2">
    <source>
        <dbReference type="SAM" id="Phobius"/>
    </source>
</evidence>
<name>A0AAN9N188_CANGL</name>
<feature type="compositionally biased region" description="Basic and acidic residues" evidence="1">
    <location>
        <begin position="165"/>
        <end position="174"/>
    </location>
</feature>